<dbReference type="Proteomes" id="UP001295423">
    <property type="component" value="Unassembled WGS sequence"/>
</dbReference>
<dbReference type="InterPro" id="IPR001054">
    <property type="entry name" value="A/G_cyclase"/>
</dbReference>
<feature type="transmembrane region" description="Helical" evidence="7">
    <location>
        <begin position="489"/>
        <end position="512"/>
    </location>
</feature>
<evidence type="ECO:0008006" key="12">
    <source>
        <dbReference type="Google" id="ProtNLM"/>
    </source>
</evidence>
<keyword evidence="4 7" id="KW-1133">Transmembrane helix</keyword>
<evidence type="ECO:0000259" key="8">
    <source>
        <dbReference type="PROSITE" id="PS50125"/>
    </source>
</evidence>
<dbReference type="Gene3D" id="1.10.1300.10">
    <property type="entry name" value="3'5'-cyclic nucleotide phosphodiesterase, catalytic domain"/>
    <property type="match status" value="1"/>
</dbReference>
<dbReference type="SUPFAM" id="SSF55073">
    <property type="entry name" value="Nucleotide cyclase"/>
    <property type="match status" value="1"/>
</dbReference>
<dbReference type="GO" id="GO:0004114">
    <property type="term" value="F:3',5'-cyclic-nucleotide phosphodiesterase activity"/>
    <property type="evidence" value="ECO:0007669"/>
    <property type="project" value="InterPro"/>
</dbReference>
<evidence type="ECO:0000256" key="1">
    <source>
        <dbReference type="ARBA" id="ARBA00004370"/>
    </source>
</evidence>
<dbReference type="GO" id="GO:0001653">
    <property type="term" value="F:peptide receptor activity"/>
    <property type="evidence" value="ECO:0007669"/>
    <property type="project" value="TreeGrafter"/>
</dbReference>
<evidence type="ECO:0000256" key="4">
    <source>
        <dbReference type="ARBA" id="ARBA00022989"/>
    </source>
</evidence>
<keyword evidence="11" id="KW-1185">Reference proteome</keyword>
<feature type="transmembrane region" description="Helical" evidence="7">
    <location>
        <begin position="70"/>
        <end position="90"/>
    </location>
</feature>
<dbReference type="GO" id="GO:0004016">
    <property type="term" value="F:adenylate cyclase activity"/>
    <property type="evidence" value="ECO:0007669"/>
    <property type="project" value="TreeGrafter"/>
</dbReference>
<evidence type="ECO:0000313" key="11">
    <source>
        <dbReference type="Proteomes" id="UP001295423"/>
    </source>
</evidence>
<proteinExistence type="predicted"/>
<evidence type="ECO:0000256" key="3">
    <source>
        <dbReference type="ARBA" id="ARBA00022741"/>
    </source>
</evidence>
<dbReference type="PROSITE" id="PS51845">
    <property type="entry name" value="PDEASE_I_2"/>
    <property type="match status" value="1"/>
</dbReference>
<dbReference type="GO" id="GO:0004383">
    <property type="term" value="F:guanylate cyclase activity"/>
    <property type="evidence" value="ECO:0007669"/>
    <property type="project" value="TreeGrafter"/>
</dbReference>
<evidence type="ECO:0000256" key="7">
    <source>
        <dbReference type="SAM" id="Phobius"/>
    </source>
</evidence>
<dbReference type="Pfam" id="PF00233">
    <property type="entry name" value="PDEase_I"/>
    <property type="match status" value="1"/>
</dbReference>
<protein>
    <recommendedName>
        <fullName evidence="12">Phosphodiesterase</fullName>
    </recommendedName>
</protein>
<feature type="domain" description="Guanylate cyclase" evidence="8">
    <location>
        <begin position="589"/>
        <end position="723"/>
    </location>
</feature>
<keyword evidence="6" id="KW-0456">Lyase</keyword>
<gene>
    <name evidence="10" type="ORF">CYCCA115_LOCUS20201</name>
</gene>
<dbReference type="GO" id="GO:0007168">
    <property type="term" value="P:receptor guanylyl cyclase signaling pathway"/>
    <property type="evidence" value="ECO:0007669"/>
    <property type="project" value="TreeGrafter"/>
</dbReference>
<dbReference type="AlphaFoldDB" id="A0AAD2G622"/>
<dbReference type="PROSITE" id="PS50125">
    <property type="entry name" value="GUANYLATE_CYCLASE_2"/>
    <property type="match status" value="1"/>
</dbReference>
<dbReference type="GO" id="GO:0005886">
    <property type="term" value="C:plasma membrane"/>
    <property type="evidence" value="ECO:0007669"/>
    <property type="project" value="TreeGrafter"/>
</dbReference>
<organism evidence="10 11">
    <name type="scientific">Cylindrotheca closterium</name>
    <dbReference type="NCBI Taxonomy" id="2856"/>
    <lineage>
        <taxon>Eukaryota</taxon>
        <taxon>Sar</taxon>
        <taxon>Stramenopiles</taxon>
        <taxon>Ochrophyta</taxon>
        <taxon>Bacillariophyta</taxon>
        <taxon>Bacillariophyceae</taxon>
        <taxon>Bacillariophycidae</taxon>
        <taxon>Bacillariales</taxon>
        <taxon>Bacillariaceae</taxon>
        <taxon>Cylindrotheca</taxon>
    </lineage>
</organism>
<reference evidence="10" key="1">
    <citation type="submission" date="2023-08" db="EMBL/GenBank/DDBJ databases">
        <authorList>
            <person name="Audoor S."/>
            <person name="Bilcke G."/>
        </authorList>
    </citation>
    <scope>NUCLEOTIDE SEQUENCE</scope>
</reference>
<dbReference type="Gene3D" id="3.30.70.1230">
    <property type="entry name" value="Nucleotide cyclase"/>
    <property type="match status" value="1"/>
</dbReference>
<dbReference type="InterPro" id="IPR036971">
    <property type="entry name" value="PDEase_catalytic_dom_sf"/>
</dbReference>
<dbReference type="PANTHER" id="PTHR11920">
    <property type="entry name" value="GUANYLYL CYCLASE"/>
    <property type="match status" value="1"/>
</dbReference>
<evidence type="ECO:0000256" key="5">
    <source>
        <dbReference type="ARBA" id="ARBA00023136"/>
    </source>
</evidence>
<dbReference type="EMBL" id="CAKOGP040002147">
    <property type="protein sequence ID" value="CAJ1963516.1"/>
    <property type="molecule type" value="Genomic_DNA"/>
</dbReference>
<comment type="caution">
    <text evidence="10">The sequence shown here is derived from an EMBL/GenBank/DDBJ whole genome shotgun (WGS) entry which is preliminary data.</text>
</comment>
<accession>A0AAD2G622</accession>
<evidence type="ECO:0000256" key="2">
    <source>
        <dbReference type="ARBA" id="ARBA00022692"/>
    </source>
</evidence>
<name>A0AAD2G622_9STRA</name>
<dbReference type="Pfam" id="PF00211">
    <property type="entry name" value="Guanylate_cyc"/>
    <property type="match status" value="1"/>
</dbReference>
<dbReference type="CDD" id="cd07302">
    <property type="entry name" value="CHD"/>
    <property type="match status" value="1"/>
</dbReference>
<feature type="domain" description="PDEase" evidence="9">
    <location>
        <begin position="808"/>
        <end position="1030"/>
    </location>
</feature>
<dbReference type="SMART" id="SM00044">
    <property type="entry name" value="CYCc"/>
    <property type="match status" value="1"/>
</dbReference>
<dbReference type="PANTHER" id="PTHR11920:SF335">
    <property type="entry name" value="GUANYLATE CYCLASE"/>
    <property type="match status" value="1"/>
</dbReference>
<dbReference type="GO" id="GO:0000166">
    <property type="term" value="F:nucleotide binding"/>
    <property type="evidence" value="ECO:0007669"/>
    <property type="project" value="UniProtKB-KW"/>
</dbReference>
<keyword evidence="3" id="KW-0547">Nucleotide-binding</keyword>
<keyword evidence="2 7" id="KW-0812">Transmembrane</keyword>
<evidence type="ECO:0000313" key="10">
    <source>
        <dbReference type="EMBL" id="CAJ1963516.1"/>
    </source>
</evidence>
<comment type="subcellular location">
    <subcellularLocation>
        <location evidence="1">Membrane</location>
    </subcellularLocation>
</comment>
<dbReference type="GO" id="GO:0035556">
    <property type="term" value="P:intracellular signal transduction"/>
    <property type="evidence" value="ECO:0007669"/>
    <property type="project" value="InterPro"/>
</dbReference>
<evidence type="ECO:0000256" key="6">
    <source>
        <dbReference type="ARBA" id="ARBA00023239"/>
    </source>
</evidence>
<dbReference type="InterPro" id="IPR050401">
    <property type="entry name" value="Cyclic_nucleotide_synthase"/>
</dbReference>
<sequence>MNKDDKSIDIDKLENDNATKFLVDDSFKDNFDDEGSTSETSATHVASSAEMREAMNGFRSDKRVRLLRDVALMLLLLSALFVSTGVYFSLTSSERREFENTFDDQATQVGHDLANQLEAKLRALDAFSVSITSYARQVSTNWPNITVPDFAERAASTLRASKGTALAIHPVVKGEDLMKWEEYAVQNQAWLEESLDFQSRQSPKVLGGSSTRNSAANVISQFVYRVVDGSPTEVDGSDTRLPLWEHFPSHDGLPPVNYDALSNRLHEDALDVVMDDGLPVLGLAFDVSKSFHGLAIDVLEDDFYLSNWSEIWSSTNTTDRDGERKLRKSYLDRTNPEAVIHKEDLDQLDGQLQHIPDERSRHSDNDGPAVNLWYPILSSSSENQTVVAVVSLTATLGSFIDASLSHFNGLVLVIANGCRQEMTFEFIDGEAIYLGPGDYHDPEFEDYRQRFDLILAEDVQLSSTFCPYRAFVYPSNRMSQEYASGMPPFFSILIATVFLFTIFVFMAYDYLVDRHQKNLAEKATRTTAIVSSLFPKIVRDRLFEEQTKASPLPKKRQFMNRPQLLSVQESSRNVNKVQGSIADLFPNTTVMFGDIAGFTAWSSSRQPSEVFMLLENLYGALDKIARAMDVFKVETIGDCYVAVTGLPSPQADHHLRMVRFARYALQKISVVTHDMEVSLGPDTANLGFRIGLHSGPVTAGVLRGEKSRFQLFGDTVNTASRMESLGNRNQIQVSQATADLIAASGKSHWMKKREELIEAKGKGKVQTYWIKTASKSSDGAESNDFDPQPEAAIHDIKHNVRQSLIDWQVELLSKLLKQIVLHRNLLQPTKSKPIKYMETSKSVPRDEIAEKISMPAFDPTKETSESMESVDLQQTVVRQLEDLIATYAGLYHDNHFHSFDHACHVTMSANKLLQRIVFRPNAENEFSKEAHDYTYGLASDPLTQFAIVFSAIVHDLDHSGVSNSQLTKENNRLAVMYGGKSVAEQNSVDLAFEVLISQSYSDLVSCICADEKEYIRFRQLVINCVMATDIFDKDLLSLRNSRWNKAFSCDDESASDLKATIVIEHIIQAADVAHTMQHWHVYQKWNEKLFAEMCAAYESGRGCEKNPATTWYEGELWFFDNYVIPLAKKLDDCGVFGVSSDECLNYAVQNRSEWASKGKEVVKQFSKKYSGTMSQ</sequence>
<dbReference type="InterPro" id="IPR029787">
    <property type="entry name" value="Nucleotide_cyclase"/>
</dbReference>
<dbReference type="InterPro" id="IPR002073">
    <property type="entry name" value="PDEase_catalytic_dom"/>
</dbReference>
<keyword evidence="5 7" id="KW-0472">Membrane</keyword>
<dbReference type="SUPFAM" id="SSF109604">
    <property type="entry name" value="HD-domain/PDEase-like"/>
    <property type="match status" value="1"/>
</dbReference>
<evidence type="ECO:0000259" key="9">
    <source>
        <dbReference type="PROSITE" id="PS51845"/>
    </source>
</evidence>